<organism evidence="2 3">
    <name type="scientific">Pleomorphomonas diazotrophica</name>
    <dbReference type="NCBI Taxonomy" id="1166257"/>
    <lineage>
        <taxon>Bacteria</taxon>
        <taxon>Pseudomonadati</taxon>
        <taxon>Pseudomonadota</taxon>
        <taxon>Alphaproteobacteria</taxon>
        <taxon>Hyphomicrobiales</taxon>
        <taxon>Pleomorphomonadaceae</taxon>
        <taxon>Pleomorphomonas</taxon>
    </lineage>
</organism>
<keyword evidence="3" id="KW-1185">Reference proteome</keyword>
<gene>
    <name evidence="2" type="ORF">CXZ10_10760</name>
</gene>
<feature type="transmembrane region" description="Helical" evidence="1">
    <location>
        <begin position="99"/>
        <end position="119"/>
    </location>
</feature>
<reference evidence="2 3" key="1">
    <citation type="submission" date="2017-12" db="EMBL/GenBank/DDBJ databases">
        <title>Anaerobic carbon monoxide metabolism by Pleomorphomonas carboxyditropha sp. nov., a new mesophilic hydrogenogenic carboxidotroph.</title>
        <authorList>
            <person name="Esquivel-Elizondo S."/>
            <person name="Krajmalnik-Brown R."/>
        </authorList>
    </citation>
    <scope>NUCLEOTIDE SEQUENCE [LARGE SCALE GENOMIC DNA]</scope>
    <source>
        <strain evidence="2 3">R5-392</strain>
    </source>
</reference>
<feature type="transmembrane region" description="Helical" evidence="1">
    <location>
        <begin position="42"/>
        <end position="63"/>
    </location>
</feature>
<dbReference type="RefSeq" id="WP_101289168.1">
    <property type="nucleotide sequence ID" value="NZ_FOUQ01000008.1"/>
</dbReference>
<sequence>MYTALFEIHRGLAILGCITTVAWAVAALLPSLRTQRRIWKPLYSAAASTVGLAGIVGLILAWMGGWLTFFFPWIGFAGVWLHGAAGVRGRRAMAAGANGTLAACLFIQVATLIGLYGLMTVKPF</sequence>
<feature type="transmembrane region" description="Helical" evidence="1">
    <location>
        <begin position="12"/>
        <end position="30"/>
    </location>
</feature>
<evidence type="ECO:0000313" key="3">
    <source>
        <dbReference type="Proteomes" id="UP000233491"/>
    </source>
</evidence>
<evidence type="ECO:0008006" key="4">
    <source>
        <dbReference type="Google" id="ProtNLM"/>
    </source>
</evidence>
<dbReference type="AlphaFoldDB" id="A0A1I4UIN1"/>
<protein>
    <recommendedName>
        <fullName evidence="4">DUF4345 domain-containing protein</fullName>
    </recommendedName>
</protein>
<keyword evidence="1" id="KW-0472">Membrane</keyword>
<evidence type="ECO:0000313" key="2">
    <source>
        <dbReference type="EMBL" id="PKR89159.1"/>
    </source>
</evidence>
<dbReference type="EMBL" id="PJNW01000007">
    <property type="protein sequence ID" value="PKR89159.1"/>
    <property type="molecule type" value="Genomic_DNA"/>
</dbReference>
<evidence type="ECO:0000256" key="1">
    <source>
        <dbReference type="SAM" id="Phobius"/>
    </source>
</evidence>
<keyword evidence="1" id="KW-0812">Transmembrane</keyword>
<dbReference type="Proteomes" id="UP000233491">
    <property type="component" value="Unassembled WGS sequence"/>
</dbReference>
<feature type="transmembrane region" description="Helical" evidence="1">
    <location>
        <begin position="69"/>
        <end position="87"/>
    </location>
</feature>
<name>A0A1I4UIN1_9HYPH</name>
<accession>A0A1I4UIN1</accession>
<proteinExistence type="predicted"/>
<keyword evidence="1" id="KW-1133">Transmembrane helix</keyword>
<comment type="caution">
    <text evidence="2">The sequence shown here is derived from an EMBL/GenBank/DDBJ whole genome shotgun (WGS) entry which is preliminary data.</text>
</comment>
<dbReference type="OrthoDB" id="8448982at2"/>